<name>A0A1G9EWK1_9ACTN</name>
<dbReference type="Pfam" id="PF17482">
    <property type="entry name" value="Phage_sheath_1C"/>
    <property type="match status" value="1"/>
</dbReference>
<dbReference type="AlphaFoldDB" id="A0A1G9EWK1"/>
<dbReference type="Pfam" id="PF04984">
    <property type="entry name" value="Phage_sheath_1"/>
    <property type="match status" value="1"/>
</dbReference>
<accession>A0A1G9EWK1</accession>
<feature type="domain" description="Tail sheath protein C-terminal" evidence="3">
    <location>
        <begin position="536"/>
        <end position="638"/>
    </location>
</feature>
<reference evidence="4 5" key="1">
    <citation type="submission" date="2016-10" db="EMBL/GenBank/DDBJ databases">
        <authorList>
            <person name="de Groot N.N."/>
        </authorList>
    </citation>
    <scope>NUCLEOTIDE SEQUENCE [LARGE SCALE GENOMIC DNA]</scope>
    <source>
        <strain evidence="4 5">CGMCC 4.6533</strain>
    </source>
</reference>
<protein>
    <recommendedName>
        <fullName evidence="6">Tail sheath protein C-terminal domain-containing protein</fullName>
    </recommendedName>
</protein>
<evidence type="ECO:0008006" key="6">
    <source>
        <dbReference type="Google" id="ProtNLM"/>
    </source>
</evidence>
<comment type="similarity">
    <text evidence="1">Belongs to the myoviridae tail sheath protein family.</text>
</comment>
<feature type="domain" description="Tail sheath protein subtilisin-like" evidence="2">
    <location>
        <begin position="356"/>
        <end position="532"/>
    </location>
</feature>
<organism evidence="4 5">
    <name type="scientific">Nonomuraea jiangxiensis</name>
    <dbReference type="NCBI Taxonomy" id="633440"/>
    <lineage>
        <taxon>Bacteria</taxon>
        <taxon>Bacillati</taxon>
        <taxon>Actinomycetota</taxon>
        <taxon>Actinomycetes</taxon>
        <taxon>Streptosporangiales</taxon>
        <taxon>Streptosporangiaceae</taxon>
        <taxon>Nonomuraea</taxon>
    </lineage>
</organism>
<keyword evidence="5" id="KW-1185">Reference proteome</keyword>
<dbReference type="RefSeq" id="WP_176993556.1">
    <property type="nucleotide sequence ID" value="NZ_FNDJ01000019.1"/>
</dbReference>
<proteinExistence type="inferred from homology"/>
<evidence type="ECO:0000259" key="2">
    <source>
        <dbReference type="Pfam" id="PF04984"/>
    </source>
</evidence>
<dbReference type="PANTHER" id="PTHR35861:SF1">
    <property type="entry name" value="PHAGE TAIL SHEATH PROTEIN"/>
    <property type="match status" value="1"/>
</dbReference>
<dbReference type="InterPro" id="IPR020287">
    <property type="entry name" value="Tail_sheath_C"/>
</dbReference>
<evidence type="ECO:0000256" key="1">
    <source>
        <dbReference type="ARBA" id="ARBA00008005"/>
    </source>
</evidence>
<dbReference type="PANTHER" id="PTHR35861">
    <property type="match status" value="1"/>
</dbReference>
<evidence type="ECO:0000313" key="4">
    <source>
        <dbReference type="EMBL" id="SDK80490.1"/>
    </source>
</evidence>
<dbReference type="EMBL" id="FNDJ01000019">
    <property type="protein sequence ID" value="SDK80490.1"/>
    <property type="molecule type" value="Genomic_DNA"/>
</dbReference>
<gene>
    <name evidence="4" type="ORF">SAMN05421869_11942</name>
</gene>
<sequence length="651" mass="69072">MAVRTSYPGVYIDEFAPAPPIQGVGTSTAAFAGPAARGEIDVPVKVTRWETFQRLFGDLPLPGRYLWYAVRGFFDNGGQVCYVTRVSNGACASAGIDNAAGEPVFQVRAAAPGTAGDAIAVRVQHTSLVSGAELYRPSAQGKVTGVRQITLNTAAESARFRVGDYVRFTGPKTDPRVQVVGIGGGVLRVDRDLVSAVNDAGTLTLADVVPGTTAIRIKAAGQLAEGALVPGSTLTVTQGTVTETVIAQEVRQEGRVQSGAWVYGVTLRQGVAHGLTLDPAAAAPGVSSREFTMTVGSAVYRDLALDPAHPRYYLPLVNGGPVVVRPADPAPADGFPAAGSTNLADGVDEDLSTLDAGDYLRALTALRPIDDVNLLAVPDAADLPDADTLAVQRRIVEDCELLMDRFGVLDPQARDLPPFGAGSAAGIDTQRRTLSSARGYAALYYPWIKVLAADGGPPVLVPPSGHVCGAIARVDNTAGVFKAPANVYLNGALDIQANGNLIDAEHGELNLMGINVIRVQQGGRPLLMGARTIADDLNWQYVSVRRLFLFLEESIQQGIGWAVFEPNNLELWQKLKRALNAFLHRQWQDGALFGATADDAFEVRIDEALNPPDEQRLGRLHIRIALRPTYPAEFVVVHIGIWDGGAEISEG</sequence>
<evidence type="ECO:0000259" key="3">
    <source>
        <dbReference type="Pfam" id="PF17482"/>
    </source>
</evidence>
<dbReference type="Gene3D" id="3.40.50.11780">
    <property type="match status" value="2"/>
</dbReference>
<dbReference type="InterPro" id="IPR052042">
    <property type="entry name" value="Tail_sheath_structural"/>
</dbReference>
<dbReference type="Proteomes" id="UP000199202">
    <property type="component" value="Unassembled WGS sequence"/>
</dbReference>
<evidence type="ECO:0000313" key="5">
    <source>
        <dbReference type="Proteomes" id="UP000199202"/>
    </source>
</evidence>
<dbReference type="STRING" id="633440.SAMN05421869_11942"/>
<dbReference type="InterPro" id="IPR035089">
    <property type="entry name" value="Phage_sheath_subtilisin"/>
</dbReference>